<dbReference type="EMBL" id="QKZR01000009">
    <property type="protein sequence ID" value="PZX36673.1"/>
    <property type="molecule type" value="Genomic_DNA"/>
</dbReference>
<feature type="signal peptide" evidence="1">
    <location>
        <begin position="1"/>
        <end position="18"/>
    </location>
</feature>
<feature type="chain" id="PRO_5045422863" description="Outer membrane protein beta-barrel domain-containing protein" evidence="1">
    <location>
        <begin position="19"/>
        <end position="201"/>
    </location>
</feature>
<dbReference type="Proteomes" id="UP000248584">
    <property type="component" value="Unassembled WGS sequence"/>
</dbReference>
<reference evidence="2 3" key="1">
    <citation type="submission" date="2018-06" db="EMBL/GenBank/DDBJ databases">
        <title>Genomic Encyclopedia of Archaeal and Bacterial Type Strains, Phase II (KMG-II): from individual species to whole genera.</title>
        <authorList>
            <person name="Goeker M."/>
        </authorList>
    </citation>
    <scope>NUCLEOTIDE SEQUENCE [LARGE SCALE GENOMIC DNA]</scope>
    <source>
        <strain evidence="2 3">DSM 17205</strain>
    </source>
</reference>
<gene>
    <name evidence="2" type="ORF">LX97_03430</name>
</gene>
<proteinExistence type="predicted"/>
<name>A0ABX5PTS9_9FLAO</name>
<accession>A0ABX5PTS9</accession>
<sequence length="201" mass="22588">MKNILMVSSILISMTSIAQTFEIGAGAGSGAFYFIEDIDANAVAAYDSPASLYLDVKYNFKDRIDGLKLRLQNTSVNVVGNDYQTLAPIDGTVEMFTTSLLYERLRTDKKFNVGYNAGMGITHQEFVRIKNMNLPPREDKFMTLSFDGIFTLRLDQNLRLNLNTGLLWTDPMNTFRGSDNWQTAGEDLSFLAQIGISYKFN</sequence>
<evidence type="ECO:0000313" key="2">
    <source>
        <dbReference type="EMBL" id="PZX36673.1"/>
    </source>
</evidence>
<comment type="caution">
    <text evidence="2">The sequence shown here is derived from an EMBL/GenBank/DDBJ whole genome shotgun (WGS) entry which is preliminary data.</text>
</comment>
<protein>
    <recommendedName>
        <fullName evidence="4">Outer membrane protein beta-barrel domain-containing protein</fullName>
    </recommendedName>
</protein>
<evidence type="ECO:0000313" key="3">
    <source>
        <dbReference type="Proteomes" id="UP000248584"/>
    </source>
</evidence>
<evidence type="ECO:0008006" key="4">
    <source>
        <dbReference type="Google" id="ProtNLM"/>
    </source>
</evidence>
<organism evidence="2 3">
    <name type="scientific">Nonlabens dokdonensis</name>
    <dbReference type="NCBI Taxonomy" id="328515"/>
    <lineage>
        <taxon>Bacteria</taxon>
        <taxon>Pseudomonadati</taxon>
        <taxon>Bacteroidota</taxon>
        <taxon>Flavobacteriia</taxon>
        <taxon>Flavobacteriales</taxon>
        <taxon>Flavobacteriaceae</taxon>
        <taxon>Nonlabens</taxon>
    </lineage>
</organism>
<evidence type="ECO:0000256" key="1">
    <source>
        <dbReference type="SAM" id="SignalP"/>
    </source>
</evidence>
<dbReference type="RefSeq" id="WP_015363388.1">
    <property type="nucleotide sequence ID" value="NZ_QKZR01000009.1"/>
</dbReference>
<keyword evidence="1" id="KW-0732">Signal</keyword>
<keyword evidence="3" id="KW-1185">Reference proteome</keyword>